<proteinExistence type="predicted"/>
<dbReference type="Pfam" id="PF06912">
    <property type="entry name" value="DUF1275"/>
    <property type="match status" value="1"/>
</dbReference>
<feature type="transmembrane region" description="Helical" evidence="1">
    <location>
        <begin position="180"/>
        <end position="198"/>
    </location>
</feature>
<dbReference type="AlphaFoldDB" id="K8P337"/>
<name>K8P337_9BRAD</name>
<evidence type="ECO:0008006" key="4">
    <source>
        <dbReference type="Google" id="ProtNLM"/>
    </source>
</evidence>
<evidence type="ECO:0000256" key="1">
    <source>
        <dbReference type="SAM" id="Phobius"/>
    </source>
</evidence>
<protein>
    <recommendedName>
        <fullName evidence="4">DUF1275 domain-containing protein</fullName>
    </recommendedName>
</protein>
<feature type="transmembrane region" description="Helical" evidence="1">
    <location>
        <begin position="86"/>
        <end position="106"/>
    </location>
</feature>
<dbReference type="InterPro" id="IPR010699">
    <property type="entry name" value="DUF1275"/>
</dbReference>
<accession>K8P337</accession>
<feature type="transmembrane region" description="Helical" evidence="1">
    <location>
        <begin position="118"/>
        <end position="136"/>
    </location>
</feature>
<dbReference type="PATRIC" id="fig|883079.3.peg.2114"/>
<evidence type="ECO:0000313" key="3">
    <source>
        <dbReference type="Proteomes" id="UP000001095"/>
    </source>
</evidence>
<evidence type="ECO:0000313" key="2">
    <source>
        <dbReference type="EMBL" id="EKS35871.1"/>
    </source>
</evidence>
<keyword evidence="1" id="KW-0472">Membrane</keyword>
<dbReference type="RefSeq" id="WP_002712949.1">
    <property type="nucleotide sequence ID" value="NZ_KB375281.1"/>
</dbReference>
<dbReference type="OrthoDB" id="7676651at2"/>
<feature type="transmembrane region" description="Helical" evidence="1">
    <location>
        <begin position="55"/>
        <end position="74"/>
    </location>
</feature>
<dbReference type="HOGENOM" id="CLU_090580_0_0_5"/>
<sequence>MAKITNSTIVAALLSFNGGFVDTAGYLGLAGLFTAHVTGNFVTLGAALVHGSHGIVGKILALPEFIAVIALARFAGTAMRALNLPAMQILLGVKVIFLLAFFALAVRFGPFPDANTPMALLTGFAGVAAMAMQNAVQRVHMASLPPSTMMTGSTVQVTLDAVDLMTGAKPESRPQVRTRFSRLALAICFFALGCAVAAVMYVYVGFWCLAVSVVVGLAASVIRIEEAAPA</sequence>
<feature type="transmembrane region" description="Helical" evidence="1">
    <location>
        <begin position="12"/>
        <end position="35"/>
    </location>
</feature>
<dbReference type="Proteomes" id="UP000001095">
    <property type="component" value="Unassembled WGS sequence"/>
</dbReference>
<comment type="caution">
    <text evidence="2">The sequence shown here is derived from an EMBL/GenBank/DDBJ whole genome shotgun (WGS) entry which is preliminary data.</text>
</comment>
<organism evidence="2 3">
    <name type="scientific">Afipia clevelandensis ATCC 49720</name>
    <dbReference type="NCBI Taxonomy" id="883079"/>
    <lineage>
        <taxon>Bacteria</taxon>
        <taxon>Pseudomonadati</taxon>
        <taxon>Pseudomonadota</taxon>
        <taxon>Alphaproteobacteria</taxon>
        <taxon>Hyphomicrobiales</taxon>
        <taxon>Nitrobacteraceae</taxon>
        <taxon>Afipia</taxon>
    </lineage>
</organism>
<dbReference type="EMBL" id="AGWY01000008">
    <property type="protein sequence ID" value="EKS35871.1"/>
    <property type="molecule type" value="Genomic_DNA"/>
</dbReference>
<gene>
    <name evidence="2" type="ORF">HMPREF9696_02083</name>
</gene>
<keyword evidence="3" id="KW-1185">Reference proteome</keyword>
<reference evidence="2 3" key="1">
    <citation type="submission" date="2012-04" db="EMBL/GenBank/DDBJ databases">
        <title>The Genome Sequence of Afipia clevelandensis ATCC 49720.</title>
        <authorList>
            <consortium name="The Broad Institute Genome Sequencing Platform"/>
            <person name="Earl A."/>
            <person name="Ward D."/>
            <person name="Feldgarden M."/>
            <person name="Gevers D."/>
            <person name="Huys G."/>
            <person name="Walker B."/>
            <person name="Young S.K."/>
            <person name="Zeng Q."/>
            <person name="Gargeya S."/>
            <person name="Fitzgerald M."/>
            <person name="Haas B."/>
            <person name="Abouelleil A."/>
            <person name="Alvarado L."/>
            <person name="Arachchi H.M."/>
            <person name="Berlin A."/>
            <person name="Chapman S.B."/>
            <person name="Goldberg J."/>
            <person name="Griggs A."/>
            <person name="Gujja S."/>
            <person name="Hansen M."/>
            <person name="Howarth C."/>
            <person name="Imamovic A."/>
            <person name="Larimer J."/>
            <person name="McCowen C."/>
            <person name="Montmayeur A."/>
            <person name="Murphy C."/>
            <person name="Neiman D."/>
            <person name="Pearson M."/>
            <person name="Priest M."/>
            <person name="Roberts A."/>
            <person name="Saif S."/>
            <person name="Shea T."/>
            <person name="Sisk P."/>
            <person name="Sykes S."/>
            <person name="Wortman J."/>
            <person name="Nusbaum C."/>
            <person name="Birren B."/>
        </authorList>
    </citation>
    <scope>NUCLEOTIDE SEQUENCE [LARGE SCALE GENOMIC DNA]</scope>
    <source>
        <strain evidence="2 3">ATCC 49720</strain>
    </source>
</reference>
<keyword evidence="1" id="KW-0812">Transmembrane</keyword>
<dbReference type="PANTHER" id="PTHR37314">
    <property type="entry name" value="SLR0142 PROTEIN"/>
    <property type="match status" value="1"/>
</dbReference>
<keyword evidence="1" id="KW-1133">Transmembrane helix</keyword>
<dbReference type="PANTHER" id="PTHR37314:SF5">
    <property type="entry name" value="SLR0142 PROTEIN"/>
    <property type="match status" value="1"/>
</dbReference>